<accession>A0A4S5CDQ4</accession>
<keyword evidence="9" id="KW-0961">Cell wall biogenesis/degradation</keyword>
<dbReference type="Pfam" id="PF05951">
    <property type="entry name" value="Peptidase_M15_2"/>
    <property type="match status" value="1"/>
</dbReference>
<evidence type="ECO:0000256" key="9">
    <source>
        <dbReference type="ARBA" id="ARBA00023316"/>
    </source>
</evidence>
<evidence type="ECO:0000313" key="13">
    <source>
        <dbReference type="EMBL" id="THJ43710.1"/>
    </source>
</evidence>
<evidence type="ECO:0000256" key="5">
    <source>
        <dbReference type="ARBA" id="ARBA00022729"/>
    </source>
</evidence>
<evidence type="ECO:0000256" key="10">
    <source>
        <dbReference type="ARBA" id="ARBA00093448"/>
    </source>
</evidence>
<keyword evidence="6" id="KW-0378">Hydrolase</keyword>
<dbReference type="PANTHER" id="PTHR37425:SF1">
    <property type="entry name" value="OUTER MEMBRANE PROTEIN"/>
    <property type="match status" value="1"/>
</dbReference>
<comment type="pathway">
    <text evidence="2">Cell wall biogenesis; cell wall polysaccharide biosynthesis.</text>
</comment>
<sequence>MQRREFLNKSICLGLGAMASISTPLTAASGFALPKNYASKSEAEAFWTMPRTLKLHRPDSGDEVTACYWRDGELDKHGYQEICQLMRDVRFNEAHDIDIRLLNLLRGGMGWLSLNYGIDTPFVITSGYRTKAHNDRLEGAAKNSAHLKGQAVDGYIKGIPVEFIGRLFAAFQGGGVGFYLKQNFVHVDVAGIRYWVRGAGQSKK</sequence>
<evidence type="ECO:0000256" key="6">
    <source>
        <dbReference type="ARBA" id="ARBA00022801"/>
    </source>
</evidence>
<reference evidence="13 14" key="1">
    <citation type="submission" date="2019-04" db="EMBL/GenBank/DDBJ databases">
        <title>Comparative genomics of Aeromonas veronii strains pathogenic to fish.</title>
        <authorList>
            <person name="Cascarano M.C."/>
            <person name="Smyrli M."/>
            <person name="Katharios P."/>
        </authorList>
    </citation>
    <scope>NUCLEOTIDE SEQUENCE [LARGE SCALE GENOMIC DNA]</scope>
    <source>
        <strain evidence="13 14">XU1</strain>
    </source>
</reference>
<comment type="cofactor">
    <cofactor evidence="1">
        <name>Zn(2+)</name>
        <dbReference type="ChEBI" id="CHEBI:29105"/>
    </cofactor>
</comment>
<dbReference type="GO" id="GO:0008237">
    <property type="term" value="F:metallopeptidase activity"/>
    <property type="evidence" value="ECO:0007669"/>
    <property type="project" value="UniProtKB-KW"/>
</dbReference>
<evidence type="ECO:0000256" key="11">
    <source>
        <dbReference type="ARBA" id="ARBA00093666"/>
    </source>
</evidence>
<evidence type="ECO:0000256" key="4">
    <source>
        <dbReference type="ARBA" id="ARBA00022723"/>
    </source>
</evidence>
<dbReference type="GO" id="GO:0006508">
    <property type="term" value="P:proteolysis"/>
    <property type="evidence" value="ECO:0007669"/>
    <property type="project" value="UniProtKB-KW"/>
</dbReference>
<comment type="similarity">
    <text evidence="10">Belongs to the peptidase M15 family.</text>
</comment>
<keyword evidence="7" id="KW-0862">Zinc</keyword>
<name>A0A4S5CDQ4_AERVE</name>
<keyword evidence="4" id="KW-0479">Metal-binding</keyword>
<evidence type="ECO:0000256" key="12">
    <source>
        <dbReference type="SAM" id="SignalP"/>
    </source>
</evidence>
<evidence type="ECO:0000256" key="3">
    <source>
        <dbReference type="ARBA" id="ARBA00022670"/>
    </source>
</evidence>
<keyword evidence="8" id="KW-0482">Metalloprotease</keyword>
<evidence type="ECO:0000256" key="8">
    <source>
        <dbReference type="ARBA" id="ARBA00023049"/>
    </source>
</evidence>
<dbReference type="Proteomes" id="UP000309618">
    <property type="component" value="Unassembled WGS sequence"/>
</dbReference>
<proteinExistence type="inferred from homology"/>
<dbReference type="EMBL" id="SSUX01000011">
    <property type="protein sequence ID" value="THJ43710.1"/>
    <property type="molecule type" value="Genomic_DNA"/>
</dbReference>
<evidence type="ECO:0000256" key="1">
    <source>
        <dbReference type="ARBA" id="ARBA00001947"/>
    </source>
</evidence>
<keyword evidence="5 12" id="KW-0732">Signal</keyword>
<feature type="chain" id="PRO_5020458567" description="Murein endopeptidase K" evidence="12">
    <location>
        <begin position="28"/>
        <end position="204"/>
    </location>
</feature>
<organism evidence="13 14">
    <name type="scientific">Aeromonas veronii</name>
    <dbReference type="NCBI Taxonomy" id="654"/>
    <lineage>
        <taxon>Bacteria</taxon>
        <taxon>Pseudomonadati</taxon>
        <taxon>Pseudomonadota</taxon>
        <taxon>Gammaproteobacteria</taxon>
        <taxon>Aeromonadales</taxon>
        <taxon>Aeromonadaceae</taxon>
        <taxon>Aeromonas</taxon>
    </lineage>
</organism>
<dbReference type="InterPro" id="IPR009045">
    <property type="entry name" value="Zn_M74/Hedgehog-like"/>
</dbReference>
<dbReference type="AlphaFoldDB" id="A0A4S5CDQ4"/>
<feature type="signal peptide" evidence="12">
    <location>
        <begin position="1"/>
        <end position="27"/>
    </location>
</feature>
<evidence type="ECO:0000256" key="7">
    <source>
        <dbReference type="ARBA" id="ARBA00022833"/>
    </source>
</evidence>
<dbReference type="PANTHER" id="PTHR37425">
    <property type="match status" value="1"/>
</dbReference>
<keyword evidence="3" id="KW-0645">Protease</keyword>
<evidence type="ECO:0000256" key="2">
    <source>
        <dbReference type="ARBA" id="ARBA00004776"/>
    </source>
</evidence>
<dbReference type="InterPro" id="IPR010275">
    <property type="entry name" value="MepK"/>
</dbReference>
<protein>
    <recommendedName>
        <fullName evidence="11">Murein endopeptidase K</fullName>
    </recommendedName>
</protein>
<dbReference type="GO" id="GO:0071555">
    <property type="term" value="P:cell wall organization"/>
    <property type="evidence" value="ECO:0007669"/>
    <property type="project" value="UniProtKB-KW"/>
</dbReference>
<comment type="caution">
    <text evidence="13">The sequence shown here is derived from an EMBL/GenBank/DDBJ whole genome shotgun (WGS) entry which is preliminary data.</text>
</comment>
<gene>
    <name evidence="13" type="ORF">E8Q35_15510</name>
</gene>
<dbReference type="Gene3D" id="3.30.1380.10">
    <property type="match status" value="1"/>
</dbReference>
<dbReference type="SUPFAM" id="SSF55166">
    <property type="entry name" value="Hedgehog/DD-peptidase"/>
    <property type="match status" value="1"/>
</dbReference>
<evidence type="ECO:0000313" key="14">
    <source>
        <dbReference type="Proteomes" id="UP000309618"/>
    </source>
</evidence>
<dbReference type="GO" id="GO:0046872">
    <property type="term" value="F:metal ion binding"/>
    <property type="evidence" value="ECO:0007669"/>
    <property type="project" value="UniProtKB-KW"/>
</dbReference>